<dbReference type="Proteomes" id="UP001479933">
    <property type="component" value="Chromosome"/>
</dbReference>
<dbReference type="PRINTS" id="PR01036">
    <property type="entry name" value="TCRTETB"/>
</dbReference>
<evidence type="ECO:0000313" key="8">
    <source>
        <dbReference type="EMBL" id="WYY07629.1"/>
    </source>
</evidence>
<sequence length="449" mass="46366">MTVMAGGIALFAVNVYLTTSLLPSAVADIGGEELYAWTMTVFLIVSVVSSMLVARWLAKFGARRSYVFSFALFTAGTIVAGASPTMTVMLIGRALQGFGAGLLGGLGFSVVRLVLPPHLWQRSIALMSAMWGVGNFVGPVVGGFFAQINLWRGAFALLALFALGLIGLTVRALPVRGAAVQEPGPVPWASLALLTVAVGAVSVASLVDGAATWVLLAASGVVGLAFIGWERRASTRVLPEMTYHGRSPLRWIYAAILVLAAVSTVETFLPLFGQRIGGLGPLAAGFLGAAISWGWTVASIGSSGVESERGRRAVRLGGPLLLGAGLIAYGGLQVSDPSITVIVGWFAVLFAGGCGIGMAMAHWFTAGLRVTDDEVQAPQVSAGLNTTQLIANACGSAFAGLLVALGGPDVIDSATMLSYGFAVLAFCGVGVALREFAVDDRWRASTASR</sequence>
<keyword evidence="3 6" id="KW-0812">Transmembrane</keyword>
<organism evidence="8 9">
    <name type="scientific">Gordonia hydrophobica</name>
    <dbReference type="NCBI Taxonomy" id="40516"/>
    <lineage>
        <taxon>Bacteria</taxon>
        <taxon>Bacillati</taxon>
        <taxon>Actinomycetota</taxon>
        <taxon>Actinomycetes</taxon>
        <taxon>Mycobacteriales</taxon>
        <taxon>Gordoniaceae</taxon>
        <taxon>Gordonia</taxon>
    </lineage>
</organism>
<evidence type="ECO:0000256" key="6">
    <source>
        <dbReference type="SAM" id="Phobius"/>
    </source>
</evidence>
<dbReference type="SUPFAM" id="SSF103473">
    <property type="entry name" value="MFS general substrate transporter"/>
    <property type="match status" value="1"/>
</dbReference>
<feature type="transmembrane region" description="Helical" evidence="6">
    <location>
        <begin position="97"/>
        <end position="115"/>
    </location>
</feature>
<dbReference type="EMBL" id="CP136137">
    <property type="protein sequence ID" value="WYY07629.1"/>
    <property type="molecule type" value="Genomic_DNA"/>
</dbReference>
<evidence type="ECO:0000313" key="9">
    <source>
        <dbReference type="Proteomes" id="UP001479933"/>
    </source>
</evidence>
<feature type="transmembrane region" description="Helical" evidence="6">
    <location>
        <begin position="250"/>
        <end position="273"/>
    </location>
</feature>
<reference evidence="8 9" key="1">
    <citation type="journal article" date="2023" name="Virus Evol.">
        <title>Computational host range prediction-The good, the bad, and the ugly.</title>
        <authorList>
            <person name="Howell A.A."/>
            <person name="Versoza C.J."/>
            <person name="Pfeifer S.P."/>
        </authorList>
    </citation>
    <scope>NUCLEOTIDE SEQUENCE [LARGE SCALE GENOMIC DNA]</scope>
    <source>
        <strain evidence="8 9">1610/1b</strain>
    </source>
</reference>
<accession>A0ABZ2U480</accession>
<dbReference type="InterPro" id="IPR036259">
    <property type="entry name" value="MFS_trans_sf"/>
</dbReference>
<comment type="subcellular location">
    <subcellularLocation>
        <location evidence="1">Cell membrane</location>
        <topology evidence="1">Multi-pass membrane protein</topology>
    </subcellularLocation>
</comment>
<dbReference type="Pfam" id="PF07690">
    <property type="entry name" value="MFS_1"/>
    <property type="match status" value="1"/>
</dbReference>
<evidence type="ECO:0000256" key="2">
    <source>
        <dbReference type="ARBA" id="ARBA00022448"/>
    </source>
</evidence>
<dbReference type="Gene3D" id="1.20.1720.10">
    <property type="entry name" value="Multidrug resistance protein D"/>
    <property type="match status" value="1"/>
</dbReference>
<dbReference type="Gene3D" id="1.20.1250.20">
    <property type="entry name" value="MFS general substrate transporter like domains"/>
    <property type="match status" value="1"/>
</dbReference>
<feature type="transmembrane region" description="Helical" evidence="6">
    <location>
        <begin position="154"/>
        <end position="173"/>
    </location>
</feature>
<feature type="transmembrane region" description="Helical" evidence="6">
    <location>
        <begin position="389"/>
        <end position="407"/>
    </location>
</feature>
<feature type="transmembrane region" description="Helical" evidence="6">
    <location>
        <begin position="279"/>
        <end position="301"/>
    </location>
</feature>
<feature type="transmembrane region" description="Helical" evidence="6">
    <location>
        <begin position="313"/>
        <end position="332"/>
    </location>
</feature>
<feature type="transmembrane region" description="Helical" evidence="6">
    <location>
        <begin position="185"/>
        <end position="204"/>
    </location>
</feature>
<name>A0ABZ2U480_9ACTN</name>
<dbReference type="PROSITE" id="PS50850">
    <property type="entry name" value="MFS"/>
    <property type="match status" value="1"/>
</dbReference>
<feature type="transmembrane region" description="Helical" evidence="6">
    <location>
        <begin position="344"/>
        <end position="368"/>
    </location>
</feature>
<evidence type="ECO:0000259" key="7">
    <source>
        <dbReference type="PROSITE" id="PS50850"/>
    </source>
</evidence>
<keyword evidence="5 6" id="KW-0472">Membrane</keyword>
<feature type="transmembrane region" description="Helical" evidence="6">
    <location>
        <begin position="124"/>
        <end position="148"/>
    </location>
</feature>
<evidence type="ECO:0000256" key="4">
    <source>
        <dbReference type="ARBA" id="ARBA00022989"/>
    </source>
</evidence>
<dbReference type="PANTHER" id="PTHR23501">
    <property type="entry name" value="MAJOR FACILITATOR SUPERFAMILY"/>
    <property type="match status" value="1"/>
</dbReference>
<keyword evidence="4 6" id="KW-1133">Transmembrane helix</keyword>
<protein>
    <submittedName>
        <fullName evidence="8">MFS transporter</fullName>
    </submittedName>
</protein>
<keyword evidence="9" id="KW-1185">Reference proteome</keyword>
<evidence type="ECO:0000256" key="1">
    <source>
        <dbReference type="ARBA" id="ARBA00004651"/>
    </source>
</evidence>
<feature type="domain" description="Major facilitator superfamily (MFS) profile" evidence="7">
    <location>
        <begin position="1"/>
        <end position="437"/>
    </location>
</feature>
<dbReference type="RefSeq" id="WP_169802430.1">
    <property type="nucleotide sequence ID" value="NZ_CP136137.1"/>
</dbReference>
<gene>
    <name evidence="8" type="ORF">RVF87_00635</name>
</gene>
<evidence type="ECO:0000256" key="3">
    <source>
        <dbReference type="ARBA" id="ARBA00022692"/>
    </source>
</evidence>
<feature type="transmembrane region" description="Helical" evidence="6">
    <location>
        <begin position="37"/>
        <end position="58"/>
    </location>
</feature>
<keyword evidence="2" id="KW-0813">Transport</keyword>
<dbReference type="InterPro" id="IPR011701">
    <property type="entry name" value="MFS"/>
</dbReference>
<dbReference type="PANTHER" id="PTHR23501:SF154">
    <property type="entry name" value="MULTIDRUG-EFFLUX TRANSPORTER RV1634-RELATED"/>
    <property type="match status" value="1"/>
</dbReference>
<dbReference type="InterPro" id="IPR020846">
    <property type="entry name" value="MFS_dom"/>
</dbReference>
<feature type="transmembrane region" description="Helical" evidence="6">
    <location>
        <begin position="210"/>
        <end position="229"/>
    </location>
</feature>
<feature type="transmembrane region" description="Helical" evidence="6">
    <location>
        <begin position="413"/>
        <end position="433"/>
    </location>
</feature>
<evidence type="ECO:0000256" key="5">
    <source>
        <dbReference type="ARBA" id="ARBA00023136"/>
    </source>
</evidence>
<feature type="transmembrane region" description="Helical" evidence="6">
    <location>
        <begin position="70"/>
        <end position="91"/>
    </location>
</feature>
<proteinExistence type="predicted"/>